<organism evidence="1 2">
    <name type="scientific">Pseudomonas neuropathica</name>
    <dbReference type="NCBI Taxonomy" id="2730425"/>
    <lineage>
        <taxon>Bacteria</taxon>
        <taxon>Pseudomonadati</taxon>
        <taxon>Pseudomonadota</taxon>
        <taxon>Gammaproteobacteria</taxon>
        <taxon>Pseudomonadales</taxon>
        <taxon>Pseudomonadaceae</taxon>
        <taxon>Pseudomonas</taxon>
    </lineage>
</organism>
<sequence>MTGAPAEREISNGQRTFHSPGDETTCGGKVLEADTRVMMFGIAHAREGDRVSCGKNDETYKIVGGVSYINSHGRIVAGSLDSYSTCPCRARLIPSVFNATYESSHSAAPPTTRAASQPTTPLAGNPAAPRPVAFASAPSVPKPVSLGSAAAQEPGFFIVPKSTTREQLEASLFTLRDPAVMGKFKLLNPNLRDVKAGSMIVLSDPKNHQCTREEALLMDVAAKTNQIIETLSPEEADFMVQHRDVIQAFLTYGSNAIGVGASIFKNNLDNVGNALRDIEALQQNTLQRDGHLRSPAFFAERQRLFAQLNSHMTALTRKGIGFPDHINLKKMLGISSQSLVHHWTNASPGGQIPGHATHLEGVAKASKYVKYGGWVGTAVGGGASAMKVQDVCKAGNTEACERVRFTETGSFVAGIGGGMGAGWILSAPVVGALCIGLGVPTGGIGTLACSIVVLGVGSYAGGALGGQLGEMAGEVIYEAMK</sequence>
<comment type="caution">
    <text evidence="1">The sequence shown here is derived from an EMBL/GenBank/DDBJ whole genome shotgun (WGS) entry which is preliminary data.</text>
</comment>
<name>A0ACC7MWL8_9PSED</name>
<evidence type="ECO:0000313" key="1">
    <source>
        <dbReference type="EMBL" id="MFK9081220.1"/>
    </source>
</evidence>
<dbReference type="EMBL" id="JBJHQE010000015">
    <property type="protein sequence ID" value="MFK9081220.1"/>
    <property type="molecule type" value="Genomic_DNA"/>
</dbReference>
<reference evidence="1" key="1">
    <citation type="submission" date="2024-11" db="EMBL/GenBank/DDBJ databases">
        <authorList>
            <person name="Lucas J.A."/>
        </authorList>
    </citation>
    <scope>NUCLEOTIDE SEQUENCE</scope>
    <source>
        <strain evidence="1">Z 8.8</strain>
    </source>
</reference>
<protein>
    <submittedName>
        <fullName evidence="1">PAAR domain-containing protein</fullName>
    </submittedName>
</protein>
<gene>
    <name evidence="1" type="ORF">ACJEBM_11105</name>
</gene>
<evidence type="ECO:0000313" key="2">
    <source>
        <dbReference type="Proteomes" id="UP001622950"/>
    </source>
</evidence>
<dbReference type="Proteomes" id="UP001622950">
    <property type="component" value="Unassembled WGS sequence"/>
</dbReference>
<accession>A0ACC7MWL8</accession>
<keyword evidence="2" id="KW-1185">Reference proteome</keyword>
<proteinExistence type="predicted"/>